<dbReference type="EMBL" id="CP033238">
    <property type="protein sequence ID" value="AZF75981.1"/>
    <property type="molecule type" value="Genomic_DNA"/>
</dbReference>
<protein>
    <submittedName>
        <fullName evidence="4">DUF434 domain-containing protein</fullName>
    </submittedName>
</protein>
<dbReference type="Proteomes" id="UP000275843">
    <property type="component" value="Chromosome"/>
</dbReference>
<evidence type="ECO:0000313" key="10">
    <source>
        <dbReference type="EMBL" id="AZF78591.1"/>
    </source>
</evidence>
<feature type="domain" description="DUF5616" evidence="2">
    <location>
        <begin position="65"/>
        <end position="186"/>
    </location>
</feature>
<dbReference type="Proteomes" id="UP000269431">
    <property type="component" value="Chromosome"/>
</dbReference>
<evidence type="ECO:0000313" key="4">
    <source>
        <dbReference type="EMBL" id="AKA76345.1"/>
    </source>
</evidence>
<evidence type="ECO:0000313" key="11">
    <source>
        <dbReference type="EMBL" id="AZF81194.1"/>
    </source>
</evidence>
<reference evidence="18" key="2">
    <citation type="submission" date="2016-04" db="EMBL/GenBank/DDBJ databases">
        <authorList>
            <person name="Shah S.A."/>
            <person name="Garrett R.A."/>
        </authorList>
    </citation>
    <scope>NUCLEOTIDE SEQUENCE [LARGE SCALE GENOMIC DNA]</scope>
    <source>
        <strain evidence="18">ATCC 35091 / DSM 1616 / JCM 8930 / NBRC 15331 / P1</strain>
    </source>
</reference>
<evidence type="ECO:0000313" key="5">
    <source>
        <dbReference type="EMBL" id="AKA79037.1"/>
    </source>
</evidence>
<evidence type="ECO:0000259" key="2">
    <source>
        <dbReference type="Pfam" id="PF18481"/>
    </source>
</evidence>
<dbReference type="Proteomes" id="UP000278715">
    <property type="component" value="Chromosome"/>
</dbReference>
<name>A0A0E3K8U7_SACSO</name>
<evidence type="ECO:0000313" key="12">
    <source>
        <dbReference type="EMBL" id="AZF83832.1"/>
    </source>
</evidence>
<dbReference type="InterPro" id="IPR007368">
    <property type="entry name" value="DUF434"/>
</dbReference>
<dbReference type="Proteomes" id="UP000033057">
    <property type="component" value="Chromosome"/>
</dbReference>
<dbReference type="EMBL" id="CP033239">
    <property type="protein sequence ID" value="AZF78591.1"/>
    <property type="molecule type" value="Genomic_DNA"/>
</dbReference>
<reference evidence="13 26" key="6">
    <citation type="journal article" date="2020" name="Nat. Commun.">
        <title>The structures of two archaeal type IV pili illuminate evolutionary relationships.</title>
        <authorList>
            <person name="Wang F."/>
            <person name="Baquero D.P."/>
            <person name="Su Z."/>
            <person name="Beltran L.C."/>
            <person name="Prangishvili D."/>
            <person name="Krupovic M."/>
            <person name="Egelman E.H."/>
        </authorList>
    </citation>
    <scope>NUCLEOTIDE SEQUENCE [LARGE SCALE GENOMIC DNA]</scope>
    <source>
        <strain evidence="13 26">POZ149</strain>
    </source>
</reference>
<dbReference type="Proteomes" id="UP000033106">
    <property type="component" value="Chromosome"/>
</dbReference>
<dbReference type="RefSeq" id="WP_009990628.1">
    <property type="nucleotide sequence ID" value="NZ_CP011055.2"/>
</dbReference>
<dbReference type="EMBL" id="CP011056">
    <property type="protein sequence ID" value="AKA76345.1"/>
    <property type="molecule type" value="Genomic_DNA"/>
</dbReference>
<dbReference type="PANTHER" id="PTHR42252:SF1">
    <property type="entry name" value="DUF434 DOMAIN-CONTAINING PROTEIN"/>
    <property type="match status" value="1"/>
</dbReference>
<dbReference type="Proteomes" id="UP000033085">
    <property type="component" value="Chromosome"/>
</dbReference>
<dbReference type="EMBL" id="CP011055">
    <property type="protein sequence ID" value="AKA73648.1"/>
    <property type="molecule type" value="Genomic_DNA"/>
</dbReference>
<evidence type="ECO:0000313" key="22">
    <source>
        <dbReference type="Proteomes" id="UP000273443"/>
    </source>
</evidence>
<evidence type="ECO:0000313" key="24">
    <source>
        <dbReference type="Proteomes" id="UP000278715"/>
    </source>
</evidence>
<evidence type="ECO:0000313" key="23">
    <source>
        <dbReference type="Proteomes" id="UP000275843"/>
    </source>
</evidence>
<dbReference type="EMBL" id="CP033237">
    <property type="protein sequence ID" value="AZF73357.1"/>
    <property type="molecule type" value="Genomic_DNA"/>
</dbReference>
<dbReference type="Proteomes" id="UP000282269">
    <property type="component" value="Chromosome"/>
</dbReference>
<dbReference type="Pfam" id="PF04256">
    <property type="entry name" value="DUF434"/>
    <property type="match status" value="1"/>
</dbReference>
<feature type="domain" description="DUF434" evidence="1">
    <location>
        <begin position="7"/>
        <end position="61"/>
    </location>
</feature>
<proteinExistence type="predicted"/>
<dbReference type="AlphaFoldDB" id="A0A0E3K8U7"/>
<reference evidence="15 16" key="1">
    <citation type="journal article" date="2015" name="Genome Announc.">
        <title>Complete Genome Sequence of Sulfolobus solfataricus Strain 98/2 and Evolved Derivatives.</title>
        <authorList>
            <person name="McCarthy S."/>
            <person name="Gradnigo J."/>
            <person name="Johnson T."/>
            <person name="Payne S."/>
            <person name="Lipzen A."/>
            <person name="Martin J."/>
            <person name="Schackwitz W."/>
            <person name="Moriyama E."/>
            <person name="Blum P."/>
        </authorList>
    </citation>
    <scope>NUCLEOTIDE SEQUENCE [LARGE SCALE GENOMIC DNA]</scope>
    <source>
        <strain evidence="15">98/2 SULC</strain>
        <strain evidence="3">SARC-B</strain>
        <strain evidence="4">SARC-C</strain>
        <strain evidence="5 17">SULA</strain>
        <strain evidence="16">SULB</strain>
    </source>
</reference>
<dbReference type="EMBL" id="LT549890">
    <property type="protein sequence ID" value="SAI83873.1"/>
    <property type="molecule type" value="Genomic_DNA"/>
</dbReference>
<dbReference type="Proteomes" id="UP000594632">
    <property type="component" value="Chromosome"/>
</dbReference>
<evidence type="ECO:0000313" key="16">
    <source>
        <dbReference type="Proteomes" id="UP000033085"/>
    </source>
</evidence>
<reference evidence="14" key="3">
    <citation type="submission" date="2016-04" db="EMBL/GenBank/DDBJ databases">
        <authorList>
            <person name="Evans L.H."/>
            <person name="Alamgir A."/>
            <person name="Owens N."/>
            <person name="Weber N.D."/>
            <person name="Virtaneva K."/>
            <person name="Barbian K."/>
            <person name="Babar A."/>
            <person name="Rosenke K."/>
        </authorList>
    </citation>
    <scope>NUCLEOTIDE SEQUENCE</scope>
    <source>
        <strain evidence="14">P1</strain>
    </source>
</reference>
<evidence type="ECO:0000313" key="26">
    <source>
        <dbReference type="Proteomes" id="UP000594632"/>
    </source>
</evidence>
<dbReference type="EMBL" id="CP033241">
    <property type="protein sequence ID" value="AZF83832.1"/>
    <property type="molecule type" value="Genomic_DNA"/>
</dbReference>
<evidence type="ECO:0000313" key="19">
    <source>
        <dbReference type="Proteomes" id="UP000267993"/>
    </source>
</evidence>
<evidence type="ECO:0000313" key="6">
    <source>
        <dbReference type="EMBL" id="AZF68117.1"/>
    </source>
</evidence>
<evidence type="ECO:0000313" key="7">
    <source>
        <dbReference type="EMBL" id="AZF70737.1"/>
    </source>
</evidence>
<dbReference type="OrthoDB" id="60095at2157"/>
<dbReference type="EMBL" id="CP033235">
    <property type="protein sequence ID" value="AZF68117.1"/>
    <property type="molecule type" value="Genomic_DNA"/>
</dbReference>
<dbReference type="KEGG" id="ssol:SULB_1357"/>
<dbReference type="PATRIC" id="fig|2287.6.peg.1403"/>
<evidence type="ECO:0000313" key="8">
    <source>
        <dbReference type="EMBL" id="AZF73357.1"/>
    </source>
</evidence>
<evidence type="ECO:0000313" key="17">
    <source>
        <dbReference type="Proteomes" id="UP000033106"/>
    </source>
</evidence>
<sequence>MYFTDVFREAYLDYKYFLNRDYSRKVVLDIIAAKYNLSSLERLLLYRCVHSDKEIEIIKGKINNEEREVVLDGYNLALTLISAINNDELYLCDDGFLRDLGLGRHKSSEIISDTLILISEYCEKYRIKCEIILDKQLSKSGEITSKLRKKGIEIRTVNKADKEIIISNKAVYSNDFVILFKSQKISTILNTIFFESTFKILKGPWIANLEEKL</sequence>
<reference evidence="19 20" key="4">
    <citation type="journal article" date="2018" name="Proc. Natl. Acad. Sci. U.S.A.">
        <title>Nonmutational mechanism of inheritance in the Archaeon Sulfolobus solfataricus.</title>
        <authorList>
            <person name="Payne S."/>
            <person name="McCarthy S."/>
            <person name="Johnson T."/>
            <person name="North E."/>
            <person name="Blum P."/>
        </authorList>
    </citation>
    <scope>NUCLEOTIDE SEQUENCE [LARGE SCALE GENOMIC DNA]</scope>
    <source>
        <strain evidence="7 19">SARC-H</strain>
        <strain evidence="8 23">SARC-I</strain>
        <strain evidence="10 24">SARC-N</strain>
        <strain evidence="11 25">SARC-O</strain>
        <strain evidence="12 20">SUL120</strain>
        <strain evidence="6 21">SULG</strain>
        <strain evidence="9 22">SULM</strain>
    </source>
</reference>
<dbReference type="EMBL" id="CP011057">
    <property type="protein sequence ID" value="AKA79037.1"/>
    <property type="molecule type" value="Genomic_DNA"/>
</dbReference>
<evidence type="ECO:0000313" key="21">
    <source>
        <dbReference type="Proteomes" id="UP000273194"/>
    </source>
</evidence>
<dbReference type="EMBL" id="CP033240">
    <property type="protein sequence ID" value="AZF81194.1"/>
    <property type="molecule type" value="Genomic_DNA"/>
</dbReference>
<reference evidence="4" key="5">
    <citation type="submission" date="2018-10" db="EMBL/GenBank/DDBJ databases">
        <authorList>
            <person name="McCarthy S."/>
            <person name="Gradnigo J."/>
            <person name="Johnson T."/>
            <person name="Payne S."/>
            <person name="Lipzen A."/>
            <person name="Schackwitz W."/>
            <person name="Martin J."/>
            <person name="Moriyama E."/>
            <person name="Blum P."/>
        </authorList>
    </citation>
    <scope>NUCLEOTIDE SEQUENCE</scope>
    <source>
        <strain evidence="3">SARC-B</strain>
        <strain evidence="4">SARC-C</strain>
        <strain evidence="5">SULA</strain>
    </source>
</reference>
<dbReference type="GeneID" id="44129311"/>
<dbReference type="Proteomes" id="UP000076770">
    <property type="component" value="Chromosome i"/>
</dbReference>
<dbReference type="InterPro" id="IPR041652">
    <property type="entry name" value="DUF5616"/>
</dbReference>
<dbReference type="KEGG" id="ssoa:SULA_1356"/>
<dbReference type="Proteomes" id="UP000273194">
    <property type="component" value="Chromosome"/>
</dbReference>
<evidence type="ECO:0000313" key="20">
    <source>
        <dbReference type="Proteomes" id="UP000269431"/>
    </source>
</evidence>
<evidence type="ECO:0000313" key="3">
    <source>
        <dbReference type="EMBL" id="AKA73648.1"/>
    </source>
</evidence>
<dbReference type="EMBL" id="CP050869">
    <property type="protein sequence ID" value="QPG50635.1"/>
    <property type="molecule type" value="Genomic_DNA"/>
</dbReference>
<evidence type="ECO:0000313" key="13">
    <source>
        <dbReference type="EMBL" id="QPG50635.1"/>
    </source>
</evidence>
<dbReference type="Proteomes" id="UP000273443">
    <property type="component" value="Chromosome"/>
</dbReference>
<accession>A0A0E3K8U7</accession>
<dbReference type="OMA" id="FVANHYK"/>
<evidence type="ECO:0000313" key="18">
    <source>
        <dbReference type="Proteomes" id="UP000076770"/>
    </source>
</evidence>
<dbReference type="GeneID" id="1455480"/>
<evidence type="ECO:0000313" key="15">
    <source>
        <dbReference type="Proteomes" id="UP000033057"/>
    </source>
</evidence>
<dbReference type="EMBL" id="CP033236">
    <property type="protein sequence ID" value="AZF70737.1"/>
    <property type="molecule type" value="Genomic_DNA"/>
</dbReference>
<organism evidence="4 15">
    <name type="scientific">Saccharolobus solfataricus</name>
    <name type="common">Sulfolobus solfataricus</name>
    <dbReference type="NCBI Taxonomy" id="2287"/>
    <lineage>
        <taxon>Archaea</taxon>
        <taxon>Thermoproteota</taxon>
        <taxon>Thermoprotei</taxon>
        <taxon>Sulfolobales</taxon>
        <taxon>Sulfolobaceae</taxon>
        <taxon>Saccharolobus</taxon>
    </lineage>
</organism>
<evidence type="ECO:0000259" key="1">
    <source>
        <dbReference type="Pfam" id="PF04256"/>
    </source>
</evidence>
<evidence type="ECO:0000313" key="25">
    <source>
        <dbReference type="Proteomes" id="UP000282269"/>
    </source>
</evidence>
<dbReference type="Pfam" id="PF18481">
    <property type="entry name" value="DUF5616"/>
    <property type="match status" value="1"/>
</dbReference>
<dbReference type="Proteomes" id="UP000267993">
    <property type="component" value="Chromosome"/>
</dbReference>
<dbReference type="KEGG" id="ssof:SULC_1355"/>
<gene>
    <name evidence="13" type="ORF">HFC64_13200</name>
    <name evidence="14" type="ORF">SSOP1_0319</name>
    <name evidence="5" type="ORF">SULA_1356</name>
    <name evidence="3" type="ORF">SULB_1357</name>
    <name evidence="4" type="ORF">SULC_1355</name>
    <name evidence="6" type="ORF">SULG_06730</name>
    <name evidence="7" type="ORF">SULH_06730</name>
    <name evidence="8" type="ORF">SULI_06730</name>
    <name evidence="9" type="ORF">SULM_06730</name>
    <name evidence="10" type="ORF">SULN_06730</name>
    <name evidence="11" type="ORF">SULO_06740</name>
    <name evidence="12" type="ORF">SULZ_06975</name>
</gene>
<evidence type="ECO:0000313" key="9">
    <source>
        <dbReference type="EMBL" id="AZF75981.1"/>
    </source>
</evidence>
<evidence type="ECO:0000313" key="14">
    <source>
        <dbReference type="EMBL" id="SAI83873.1"/>
    </source>
</evidence>
<dbReference type="PANTHER" id="PTHR42252">
    <property type="entry name" value="DUF5616 DOMAIN-CONTAINING PROTEIN"/>
    <property type="match status" value="1"/>
</dbReference>